<name>A0A1I7SYM0_9PELO</name>
<accession>A0A1I7SYM0</accession>
<sequence length="88" mass="10223">MLIRQIYLGIEILGHRIPKSLHVTFEMKHDVILQPPLKRLMAPIALSIRFDILGEPKQLSDPFLYRIPCVLIYSFITTHDAIANYLHD</sequence>
<organism evidence="1 2">
    <name type="scientific">Caenorhabditis tropicalis</name>
    <dbReference type="NCBI Taxonomy" id="1561998"/>
    <lineage>
        <taxon>Eukaryota</taxon>
        <taxon>Metazoa</taxon>
        <taxon>Ecdysozoa</taxon>
        <taxon>Nematoda</taxon>
        <taxon>Chromadorea</taxon>
        <taxon>Rhabditida</taxon>
        <taxon>Rhabditina</taxon>
        <taxon>Rhabditomorpha</taxon>
        <taxon>Rhabditoidea</taxon>
        <taxon>Rhabditidae</taxon>
        <taxon>Peloderinae</taxon>
        <taxon>Caenorhabditis</taxon>
    </lineage>
</organism>
<evidence type="ECO:0000313" key="2">
    <source>
        <dbReference type="WBParaSite" id="Csp11.Scaffold33.g138.t1"/>
    </source>
</evidence>
<dbReference type="WBParaSite" id="Csp11.Scaffold33.g138.t1">
    <property type="protein sequence ID" value="Csp11.Scaffold33.g138.t1"/>
    <property type="gene ID" value="Csp11.Scaffold33.g138"/>
</dbReference>
<keyword evidence="1" id="KW-1185">Reference proteome</keyword>
<evidence type="ECO:0000313" key="1">
    <source>
        <dbReference type="Proteomes" id="UP000095282"/>
    </source>
</evidence>
<dbReference type="Proteomes" id="UP000095282">
    <property type="component" value="Unplaced"/>
</dbReference>
<reference evidence="2" key="1">
    <citation type="submission" date="2016-11" db="UniProtKB">
        <authorList>
            <consortium name="WormBaseParasite"/>
        </authorList>
    </citation>
    <scope>IDENTIFICATION</scope>
</reference>
<proteinExistence type="predicted"/>
<protein>
    <submittedName>
        <fullName evidence="2">Uncharacterized protein</fullName>
    </submittedName>
</protein>
<dbReference type="AlphaFoldDB" id="A0A1I7SYM0"/>